<evidence type="ECO:0000256" key="1">
    <source>
        <dbReference type="SAM" id="SignalP"/>
    </source>
</evidence>
<dbReference type="OrthoDB" id="6175234at2759"/>
<dbReference type="EMBL" id="UYJE01010016">
    <property type="protein sequence ID" value="VDI78927.1"/>
    <property type="molecule type" value="Genomic_DNA"/>
</dbReference>
<reference evidence="2" key="1">
    <citation type="submission" date="2018-11" db="EMBL/GenBank/DDBJ databases">
        <authorList>
            <person name="Alioto T."/>
            <person name="Alioto T."/>
        </authorList>
    </citation>
    <scope>NUCLEOTIDE SEQUENCE</scope>
</reference>
<keyword evidence="3" id="KW-1185">Reference proteome</keyword>
<organism evidence="2 3">
    <name type="scientific">Mytilus galloprovincialis</name>
    <name type="common">Mediterranean mussel</name>
    <dbReference type="NCBI Taxonomy" id="29158"/>
    <lineage>
        <taxon>Eukaryota</taxon>
        <taxon>Metazoa</taxon>
        <taxon>Spiralia</taxon>
        <taxon>Lophotrochozoa</taxon>
        <taxon>Mollusca</taxon>
        <taxon>Bivalvia</taxon>
        <taxon>Autobranchia</taxon>
        <taxon>Pteriomorphia</taxon>
        <taxon>Mytilida</taxon>
        <taxon>Mytiloidea</taxon>
        <taxon>Mytilidae</taxon>
        <taxon>Mytilinae</taxon>
        <taxon>Mytilus</taxon>
    </lineage>
</organism>
<accession>A0A8B6HGP1</accession>
<evidence type="ECO:0000313" key="2">
    <source>
        <dbReference type="EMBL" id="VDI78927.1"/>
    </source>
</evidence>
<proteinExistence type="predicted"/>
<dbReference type="Proteomes" id="UP000596742">
    <property type="component" value="Unassembled WGS sequence"/>
</dbReference>
<comment type="caution">
    <text evidence="2">The sequence shown here is derived from an EMBL/GenBank/DDBJ whole genome shotgun (WGS) entry which is preliminary data.</text>
</comment>
<feature type="signal peptide" evidence="1">
    <location>
        <begin position="1"/>
        <end position="19"/>
    </location>
</feature>
<sequence>MRDLLFLGIIFLSVSFVVSAVNKVTIQCEFRKDDNLWSCKCSDKGVGMAVENLDGTMLICNKNANLEFINIPSTQATHRDSKHKLVPKVSQKKIHKMNSNSEVKSTTKAADVKPTENKYKGKSKHLTEVTESTTGILENLFSRILNDYDGQKVNGYNAQQVIQQSKTCPVFDRNLKPGETMKRLGCTYICDNGVFKKRDCYGKKVLLLHGTRDKFLG</sequence>
<dbReference type="AlphaFoldDB" id="A0A8B6HGP1"/>
<protein>
    <submittedName>
        <fullName evidence="2">Uncharacterized protein</fullName>
    </submittedName>
</protein>
<gene>
    <name evidence="2" type="ORF">MGAL_10B048566</name>
</gene>
<name>A0A8B6HGP1_MYTGA</name>
<feature type="chain" id="PRO_5032388354" evidence="1">
    <location>
        <begin position="20"/>
        <end position="217"/>
    </location>
</feature>
<keyword evidence="1" id="KW-0732">Signal</keyword>
<evidence type="ECO:0000313" key="3">
    <source>
        <dbReference type="Proteomes" id="UP000596742"/>
    </source>
</evidence>